<keyword evidence="1" id="KW-1133">Transmembrane helix</keyword>
<dbReference type="EMBL" id="JASCZI010120936">
    <property type="protein sequence ID" value="MED6157892.1"/>
    <property type="molecule type" value="Genomic_DNA"/>
</dbReference>
<evidence type="ECO:0000313" key="3">
    <source>
        <dbReference type="Proteomes" id="UP001341840"/>
    </source>
</evidence>
<keyword evidence="3" id="KW-1185">Reference proteome</keyword>
<sequence length="118" mass="13375">MSGRQHSSEAKSRTLGDYSVGGDSRTCTFPATSEAHYKYFKWLDELVEENIDIGSSSRNTIFKGNRLVKLEKRVMELEMELNNKLKNDVRGIQDNKCLRFTVVGLISILLVLAVKGMF</sequence>
<feature type="transmembrane region" description="Helical" evidence="1">
    <location>
        <begin position="97"/>
        <end position="114"/>
    </location>
</feature>
<gene>
    <name evidence="2" type="ORF">PIB30_027692</name>
</gene>
<keyword evidence="1" id="KW-0812">Transmembrane</keyword>
<keyword evidence="1" id="KW-0472">Membrane</keyword>
<reference evidence="2 3" key="1">
    <citation type="journal article" date="2023" name="Plants (Basel)">
        <title>Bridging the Gap: Combining Genomics and Transcriptomics Approaches to Understand Stylosanthes scabra, an Orphan Legume from the Brazilian Caatinga.</title>
        <authorList>
            <person name="Ferreira-Neto J.R.C."/>
            <person name="da Silva M.D."/>
            <person name="Binneck E."/>
            <person name="de Melo N.F."/>
            <person name="da Silva R.H."/>
            <person name="de Melo A.L.T.M."/>
            <person name="Pandolfi V."/>
            <person name="Bustamante F.O."/>
            <person name="Brasileiro-Vidal A.C."/>
            <person name="Benko-Iseppon A.M."/>
        </authorList>
    </citation>
    <scope>NUCLEOTIDE SEQUENCE [LARGE SCALE GENOMIC DNA]</scope>
    <source>
        <tissue evidence="2">Leaves</tissue>
    </source>
</reference>
<comment type="caution">
    <text evidence="2">The sequence shown here is derived from an EMBL/GenBank/DDBJ whole genome shotgun (WGS) entry which is preliminary data.</text>
</comment>
<organism evidence="2 3">
    <name type="scientific">Stylosanthes scabra</name>
    <dbReference type="NCBI Taxonomy" id="79078"/>
    <lineage>
        <taxon>Eukaryota</taxon>
        <taxon>Viridiplantae</taxon>
        <taxon>Streptophyta</taxon>
        <taxon>Embryophyta</taxon>
        <taxon>Tracheophyta</taxon>
        <taxon>Spermatophyta</taxon>
        <taxon>Magnoliopsida</taxon>
        <taxon>eudicotyledons</taxon>
        <taxon>Gunneridae</taxon>
        <taxon>Pentapetalae</taxon>
        <taxon>rosids</taxon>
        <taxon>fabids</taxon>
        <taxon>Fabales</taxon>
        <taxon>Fabaceae</taxon>
        <taxon>Papilionoideae</taxon>
        <taxon>50 kb inversion clade</taxon>
        <taxon>dalbergioids sensu lato</taxon>
        <taxon>Dalbergieae</taxon>
        <taxon>Pterocarpus clade</taxon>
        <taxon>Stylosanthes</taxon>
    </lineage>
</organism>
<evidence type="ECO:0000313" key="2">
    <source>
        <dbReference type="EMBL" id="MED6157892.1"/>
    </source>
</evidence>
<name>A0ABU6U9K2_9FABA</name>
<protein>
    <submittedName>
        <fullName evidence="2">Uncharacterized protein</fullName>
    </submittedName>
</protein>
<accession>A0ABU6U9K2</accession>
<dbReference type="Proteomes" id="UP001341840">
    <property type="component" value="Unassembled WGS sequence"/>
</dbReference>
<evidence type="ECO:0000256" key="1">
    <source>
        <dbReference type="SAM" id="Phobius"/>
    </source>
</evidence>
<proteinExistence type="predicted"/>